<dbReference type="GO" id="GO:0016787">
    <property type="term" value="F:hydrolase activity"/>
    <property type="evidence" value="ECO:0007669"/>
    <property type="project" value="UniProtKB-KW"/>
</dbReference>
<feature type="domain" description="AB hydrolase-1" evidence="1">
    <location>
        <begin position="3"/>
        <end position="105"/>
    </location>
</feature>
<accession>A0ABW0UDH5</accession>
<dbReference type="InterPro" id="IPR000073">
    <property type="entry name" value="AB_hydrolase_1"/>
</dbReference>
<reference evidence="3" key="1">
    <citation type="journal article" date="2019" name="Int. J. Syst. Evol. Microbiol.">
        <title>The Global Catalogue of Microorganisms (GCM) 10K type strain sequencing project: providing services to taxonomists for standard genome sequencing and annotation.</title>
        <authorList>
            <consortium name="The Broad Institute Genomics Platform"/>
            <consortium name="The Broad Institute Genome Sequencing Center for Infectious Disease"/>
            <person name="Wu L."/>
            <person name="Ma J."/>
        </authorList>
    </citation>
    <scope>NUCLEOTIDE SEQUENCE [LARGE SCALE GENOMIC DNA]</scope>
    <source>
        <strain evidence="3">DT43</strain>
    </source>
</reference>
<dbReference type="SUPFAM" id="SSF53474">
    <property type="entry name" value="alpha/beta-Hydrolases"/>
    <property type="match status" value="1"/>
</dbReference>
<evidence type="ECO:0000313" key="2">
    <source>
        <dbReference type="EMBL" id="MFC5631218.1"/>
    </source>
</evidence>
<keyword evidence="3" id="KW-1185">Reference proteome</keyword>
<dbReference type="Proteomes" id="UP001596110">
    <property type="component" value="Unassembled WGS sequence"/>
</dbReference>
<dbReference type="RefSeq" id="WP_156805283.1">
    <property type="nucleotide sequence ID" value="NZ_JBHSOJ010000016.1"/>
</dbReference>
<protein>
    <submittedName>
        <fullName evidence="2">Alpha/beta hydrolase</fullName>
    </submittedName>
</protein>
<comment type="caution">
    <text evidence="2">The sequence shown here is derived from an EMBL/GenBank/DDBJ whole genome shotgun (WGS) entry which is preliminary data.</text>
</comment>
<proteinExistence type="predicted"/>
<evidence type="ECO:0000259" key="1">
    <source>
        <dbReference type="Pfam" id="PF00561"/>
    </source>
</evidence>
<dbReference type="EMBL" id="JBHSOJ010000016">
    <property type="protein sequence ID" value="MFC5631218.1"/>
    <property type="molecule type" value="Genomic_DNA"/>
</dbReference>
<dbReference type="InterPro" id="IPR050266">
    <property type="entry name" value="AB_hydrolase_sf"/>
</dbReference>
<keyword evidence="2" id="KW-0378">Hydrolase</keyword>
<dbReference type="Gene3D" id="3.40.50.1820">
    <property type="entry name" value="alpha/beta hydrolase"/>
    <property type="match status" value="1"/>
</dbReference>
<evidence type="ECO:0000313" key="3">
    <source>
        <dbReference type="Proteomes" id="UP001596110"/>
    </source>
</evidence>
<dbReference type="InterPro" id="IPR029058">
    <property type="entry name" value="AB_hydrolase_fold"/>
</dbReference>
<dbReference type="PANTHER" id="PTHR43798">
    <property type="entry name" value="MONOACYLGLYCEROL LIPASE"/>
    <property type="match status" value="1"/>
</dbReference>
<dbReference type="Pfam" id="PF00561">
    <property type="entry name" value="Abhydrolase_1"/>
    <property type="match status" value="1"/>
</dbReference>
<gene>
    <name evidence="2" type="ORF">ACFPQ3_06435</name>
</gene>
<organism evidence="2 3">
    <name type="scientific">Streptococcus caledonicus</name>
    <dbReference type="NCBI Taxonomy" id="2614158"/>
    <lineage>
        <taxon>Bacteria</taxon>
        <taxon>Bacillati</taxon>
        <taxon>Bacillota</taxon>
        <taxon>Bacilli</taxon>
        <taxon>Lactobacillales</taxon>
        <taxon>Streptococcaceae</taxon>
        <taxon>Streptococcus</taxon>
    </lineage>
</organism>
<name>A0ABW0UDH5_9STRE</name>
<sequence length="254" mass="29096">MTPIYFLDGLGSNRHYVTRLEEALIEQGFELIYLALPGHPNNFNCPTETLEDLTAWFDKQTPKTPFILMGFSLGADFAAYLAKQSSHVSHLILLDGGFMDFDVFGYSLEQELADTKIYFASETFADLGEKLREEEKSTDYWGEDLEKAVRYAYVKKENQYQLNLNSEIILNLLKIRRDCQFVISKPDFSVPTLMILSDSPAEFLDFKQTQLSKIGNNHVTSKILSNTTHQLYLERPNQVAVTLRDFVSNFSKCL</sequence>